<evidence type="ECO:0000313" key="1">
    <source>
        <dbReference type="EMBL" id="CAK0781176.1"/>
    </source>
</evidence>
<reference evidence="1 2" key="1">
    <citation type="submission" date="2023-10" db="EMBL/GenBank/DDBJ databases">
        <authorList>
            <person name="Maclean D."/>
            <person name="Macfadyen A."/>
        </authorList>
    </citation>
    <scope>NUCLEOTIDE SEQUENCE [LARGE SCALE GENOMIC DNA]</scope>
</reference>
<dbReference type="AlphaFoldDB" id="A0AAV1I795"/>
<organism evidence="1 2">
    <name type="scientific">Coccomyxa viridis</name>
    <dbReference type="NCBI Taxonomy" id="1274662"/>
    <lineage>
        <taxon>Eukaryota</taxon>
        <taxon>Viridiplantae</taxon>
        <taxon>Chlorophyta</taxon>
        <taxon>core chlorophytes</taxon>
        <taxon>Trebouxiophyceae</taxon>
        <taxon>Trebouxiophyceae incertae sedis</taxon>
        <taxon>Coccomyxaceae</taxon>
        <taxon>Coccomyxa</taxon>
    </lineage>
</organism>
<comment type="caution">
    <text evidence="1">The sequence shown here is derived from an EMBL/GenBank/DDBJ whole genome shotgun (WGS) entry which is preliminary data.</text>
</comment>
<gene>
    <name evidence="1" type="ORF">CVIRNUC_005305</name>
</gene>
<sequence>MSVEMLNHRKTVMAELFEAVLGAQFVDSYGDYKAVLRSYQKVVSVKELEPVFAQEDEARRKEAERREVYQDSKATFQLQADLASRRNGAAYVTMDSNSEPDST</sequence>
<dbReference type="Proteomes" id="UP001314263">
    <property type="component" value="Unassembled WGS sequence"/>
</dbReference>
<keyword evidence="2" id="KW-1185">Reference proteome</keyword>
<dbReference type="EMBL" id="CAUYUE010000006">
    <property type="protein sequence ID" value="CAK0781176.1"/>
    <property type="molecule type" value="Genomic_DNA"/>
</dbReference>
<evidence type="ECO:0000313" key="2">
    <source>
        <dbReference type="Proteomes" id="UP001314263"/>
    </source>
</evidence>
<accession>A0AAV1I795</accession>
<name>A0AAV1I795_9CHLO</name>
<protein>
    <submittedName>
        <fullName evidence="1">Uncharacterized protein</fullName>
    </submittedName>
</protein>
<proteinExistence type="predicted"/>